<evidence type="ECO:0000313" key="3">
    <source>
        <dbReference type="Proteomes" id="UP001608902"/>
    </source>
</evidence>
<comment type="caution">
    <text evidence="2">The sequence shown here is derived from an EMBL/GenBank/DDBJ whole genome shotgun (WGS) entry which is preliminary data.</text>
</comment>
<evidence type="ECO:0000313" key="2">
    <source>
        <dbReference type="EMBL" id="MFH4979483.1"/>
    </source>
</evidence>
<sequence length="417" mass="46643">MSTGEPQPTCSGEQCGDMVTFRYEWPVKVCRRLIDEGDSLILNVSPAFSTSFNGVQFTWALRLSDECVASENLDDGGSCVNIFLYYKDGPTQDISILGARINIADSDGKTMFSDLTIDEEEYTRGSGWSANTTVEQRIELTRFVHQNVDKVIRVVADISINTEMFSPWRYLPQLDSTTGLVESTCRKFLKEVQEDISIIPDSDIILENVDETDPFAVHRHIFNYGLKEVELRSGSNCDPKKVKNVFANIYFSEFLVPEMECYEDFVDMIVGARRHHIPALIREAERYICREIIKSSGALTFVKKMMLLASRFQLPVVRMMCGGILADRLIEESGSNTTIASISTEMKKLVREINIGDDDSNTEDNESGDSLVASIVNELKILTKRMRRVSMSRSSSTSSGKSSTVASPCASPQLARS</sequence>
<dbReference type="AlphaFoldDB" id="A0ABD6ER44"/>
<evidence type="ECO:0000256" key="1">
    <source>
        <dbReference type="SAM" id="MobiDB-lite"/>
    </source>
</evidence>
<proteinExistence type="predicted"/>
<keyword evidence="3" id="KW-1185">Reference proteome</keyword>
<accession>A0ABD6ER44</accession>
<gene>
    <name evidence="2" type="ORF">AB6A40_006192</name>
</gene>
<feature type="region of interest" description="Disordered" evidence="1">
    <location>
        <begin position="387"/>
        <end position="417"/>
    </location>
</feature>
<name>A0ABD6ER44_9BILA</name>
<evidence type="ECO:0008006" key="4">
    <source>
        <dbReference type="Google" id="ProtNLM"/>
    </source>
</evidence>
<dbReference type="EMBL" id="JBGFUD010004242">
    <property type="protein sequence ID" value="MFH4979483.1"/>
    <property type="molecule type" value="Genomic_DNA"/>
</dbReference>
<reference evidence="2 3" key="1">
    <citation type="submission" date="2024-08" db="EMBL/GenBank/DDBJ databases">
        <title>Gnathostoma spinigerum genome.</title>
        <authorList>
            <person name="Gonzalez-Bertolin B."/>
            <person name="Monzon S."/>
            <person name="Zaballos A."/>
            <person name="Jimenez P."/>
            <person name="Dekumyoy P."/>
            <person name="Varona S."/>
            <person name="Cuesta I."/>
            <person name="Sumanam S."/>
            <person name="Adisakwattana P."/>
            <person name="Gasser R.B."/>
            <person name="Hernandez-Gonzalez A."/>
            <person name="Young N.D."/>
            <person name="Perteguer M.J."/>
        </authorList>
    </citation>
    <scope>NUCLEOTIDE SEQUENCE [LARGE SCALE GENOMIC DNA]</scope>
    <source>
        <strain evidence="2">AL3</strain>
        <tissue evidence="2">Liver</tissue>
    </source>
</reference>
<protein>
    <recommendedName>
        <fullName evidence="4">BTB/POZ domain-containing protein</fullName>
    </recommendedName>
</protein>
<organism evidence="2 3">
    <name type="scientific">Gnathostoma spinigerum</name>
    <dbReference type="NCBI Taxonomy" id="75299"/>
    <lineage>
        <taxon>Eukaryota</taxon>
        <taxon>Metazoa</taxon>
        <taxon>Ecdysozoa</taxon>
        <taxon>Nematoda</taxon>
        <taxon>Chromadorea</taxon>
        <taxon>Rhabditida</taxon>
        <taxon>Spirurina</taxon>
        <taxon>Gnathostomatomorpha</taxon>
        <taxon>Gnathostomatoidea</taxon>
        <taxon>Gnathostomatidae</taxon>
        <taxon>Gnathostoma</taxon>
    </lineage>
</organism>
<dbReference type="Proteomes" id="UP001608902">
    <property type="component" value="Unassembled WGS sequence"/>
</dbReference>
<feature type="compositionally biased region" description="Low complexity" evidence="1">
    <location>
        <begin position="391"/>
        <end position="407"/>
    </location>
</feature>